<feature type="signal peptide" evidence="11">
    <location>
        <begin position="1"/>
        <end position="18"/>
    </location>
</feature>
<dbReference type="Proteomes" id="UP000826271">
    <property type="component" value="Unassembled WGS sequence"/>
</dbReference>
<organism evidence="13 14">
    <name type="scientific">Buddleja alternifolia</name>
    <dbReference type="NCBI Taxonomy" id="168488"/>
    <lineage>
        <taxon>Eukaryota</taxon>
        <taxon>Viridiplantae</taxon>
        <taxon>Streptophyta</taxon>
        <taxon>Embryophyta</taxon>
        <taxon>Tracheophyta</taxon>
        <taxon>Spermatophyta</taxon>
        <taxon>Magnoliopsida</taxon>
        <taxon>eudicotyledons</taxon>
        <taxon>Gunneridae</taxon>
        <taxon>Pentapetalae</taxon>
        <taxon>asterids</taxon>
        <taxon>lamiids</taxon>
        <taxon>Lamiales</taxon>
        <taxon>Scrophulariaceae</taxon>
        <taxon>Buddlejeae</taxon>
        <taxon>Buddleja</taxon>
    </lineage>
</organism>
<evidence type="ECO:0000256" key="4">
    <source>
        <dbReference type="ARBA" id="ARBA00022741"/>
    </source>
</evidence>
<dbReference type="Gene3D" id="1.10.510.10">
    <property type="entry name" value="Transferase(Phosphotransferase) domain 1"/>
    <property type="match status" value="3"/>
</dbReference>
<evidence type="ECO:0000256" key="2">
    <source>
        <dbReference type="ARBA" id="ARBA00022527"/>
    </source>
</evidence>
<keyword evidence="5" id="KW-0418">Kinase</keyword>
<evidence type="ECO:0000256" key="11">
    <source>
        <dbReference type="SAM" id="SignalP"/>
    </source>
</evidence>
<feature type="compositionally biased region" description="Basic and acidic residues" evidence="10">
    <location>
        <begin position="421"/>
        <end position="435"/>
    </location>
</feature>
<dbReference type="EMBL" id="WHWC01000001">
    <property type="protein sequence ID" value="KAG8391722.1"/>
    <property type="molecule type" value="Genomic_DNA"/>
</dbReference>
<keyword evidence="6 9" id="KW-0067">ATP-binding</keyword>
<keyword evidence="2" id="KW-0723">Serine/threonine-protein kinase</keyword>
<evidence type="ECO:0000256" key="5">
    <source>
        <dbReference type="ARBA" id="ARBA00022777"/>
    </source>
</evidence>
<evidence type="ECO:0000256" key="10">
    <source>
        <dbReference type="SAM" id="MobiDB-lite"/>
    </source>
</evidence>
<keyword evidence="4 9" id="KW-0547">Nucleotide-binding</keyword>
<protein>
    <recommendedName>
        <fullName evidence="1">non-specific serine/threonine protein kinase</fullName>
        <ecNumber evidence="1">2.7.11.1</ecNumber>
    </recommendedName>
</protein>
<dbReference type="InterPro" id="IPR044576">
    <property type="entry name" value="At4g25390-like"/>
</dbReference>
<dbReference type="AlphaFoldDB" id="A0AAV6YEX1"/>
<dbReference type="EC" id="2.7.11.1" evidence="1"/>
<feature type="region of interest" description="Disordered" evidence="10">
    <location>
        <begin position="421"/>
        <end position="441"/>
    </location>
</feature>
<dbReference type="GO" id="GO:0004674">
    <property type="term" value="F:protein serine/threonine kinase activity"/>
    <property type="evidence" value="ECO:0007669"/>
    <property type="project" value="UniProtKB-KW"/>
</dbReference>
<evidence type="ECO:0000256" key="7">
    <source>
        <dbReference type="ARBA" id="ARBA00047899"/>
    </source>
</evidence>
<dbReference type="InterPro" id="IPR017441">
    <property type="entry name" value="Protein_kinase_ATP_BS"/>
</dbReference>
<gene>
    <name evidence="13" type="ORF">BUALT_Bualt01G0216700</name>
</gene>
<accession>A0AAV6YEX1</accession>
<evidence type="ECO:0000259" key="12">
    <source>
        <dbReference type="PROSITE" id="PS50011"/>
    </source>
</evidence>
<feature type="region of interest" description="Disordered" evidence="10">
    <location>
        <begin position="687"/>
        <end position="710"/>
    </location>
</feature>
<name>A0AAV6YEX1_9LAMI</name>
<feature type="chain" id="PRO_5043552068" description="non-specific serine/threonine protein kinase" evidence="11">
    <location>
        <begin position="19"/>
        <end position="710"/>
    </location>
</feature>
<dbReference type="PANTHER" id="PTHR46821">
    <property type="entry name" value="OS07G0586332 PROTEIN"/>
    <property type="match status" value="1"/>
</dbReference>
<evidence type="ECO:0000313" key="13">
    <source>
        <dbReference type="EMBL" id="KAG8391722.1"/>
    </source>
</evidence>
<keyword evidence="3" id="KW-0808">Transferase</keyword>
<evidence type="ECO:0000256" key="9">
    <source>
        <dbReference type="PROSITE-ProRule" id="PRU10141"/>
    </source>
</evidence>
<dbReference type="InterPro" id="IPR000719">
    <property type="entry name" value="Prot_kinase_dom"/>
</dbReference>
<dbReference type="InterPro" id="IPR008271">
    <property type="entry name" value="Ser/Thr_kinase_AS"/>
</dbReference>
<dbReference type="SUPFAM" id="SSF56112">
    <property type="entry name" value="Protein kinase-like (PK-like)"/>
    <property type="match status" value="1"/>
</dbReference>
<comment type="catalytic activity">
    <reaction evidence="8">
        <text>L-seryl-[protein] + ATP = O-phospho-L-seryl-[protein] + ADP + H(+)</text>
        <dbReference type="Rhea" id="RHEA:17989"/>
        <dbReference type="Rhea" id="RHEA-COMP:9863"/>
        <dbReference type="Rhea" id="RHEA-COMP:11604"/>
        <dbReference type="ChEBI" id="CHEBI:15378"/>
        <dbReference type="ChEBI" id="CHEBI:29999"/>
        <dbReference type="ChEBI" id="CHEBI:30616"/>
        <dbReference type="ChEBI" id="CHEBI:83421"/>
        <dbReference type="ChEBI" id="CHEBI:456216"/>
        <dbReference type="EC" id="2.7.11.1"/>
    </reaction>
</comment>
<keyword evidence="14" id="KW-1185">Reference proteome</keyword>
<dbReference type="Pfam" id="PF00069">
    <property type="entry name" value="Pkinase"/>
    <property type="match status" value="2"/>
</dbReference>
<evidence type="ECO:0000256" key="8">
    <source>
        <dbReference type="ARBA" id="ARBA00048679"/>
    </source>
</evidence>
<dbReference type="Gene3D" id="3.30.200.20">
    <property type="entry name" value="Phosphorylase Kinase, domain 1"/>
    <property type="match status" value="1"/>
</dbReference>
<dbReference type="PROSITE" id="PS00107">
    <property type="entry name" value="PROTEIN_KINASE_ATP"/>
    <property type="match status" value="1"/>
</dbReference>
<evidence type="ECO:0000256" key="3">
    <source>
        <dbReference type="ARBA" id="ARBA00022679"/>
    </source>
</evidence>
<dbReference type="GO" id="GO:0005524">
    <property type="term" value="F:ATP binding"/>
    <property type="evidence" value="ECO:0007669"/>
    <property type="project" value="UniProtKB-UniRule"/>
</dbReference>
<comment type="catalytic activity">
    <reaction evidence="7">
        <text>L-threonyl-[protein] + ATP = O-phospho-L-threonyl-[protein] + ADP + H(+)</text>
        <dbReference type="Rhea" id="RHEA:46608"/>
        <dbReference type="Rhea" id="RHEA-COMP:11060"/>
        <dbReference type="Rhea" id="RHEA-COMP:11605"/>
        <dbReference type="ChEBI" id="CHEBI:15378"/>
        <dbReference type="ChEBI" id="CHEBI:30013"/>
        <dbReference type="ChEBI" id="CHEBI:30616"/>
        <dbReference type="ChEBI" id="CHEBI:61977"/>
        <dbReference type="ChEBI" id="CHEBI:456216"/>
        <dbReference type="EC" id="2.7.11.1"/>
    </reaction>
</comment>
<dbReference type="PANTHER" id="PTHR46821:SF2">
    <property type="entry name" value="OS03G0251700 PROTEIN"/>
    <property type="match status" value="1"/>
</dbReference>
<dbReference type="PROSITE" id="PS00108">
    <property type="entry name" value="PROTEIN_KINASE_ST"/>
    <property type="match status" value="1"/>
</dbReference>
<reference evidence="13" key="1">
    <citation type="submission" date="2019-10" db="EMBL/GenBank/DDBJ databases">
        <authorList>
            <person name="Zhang R."/>
            <person name="Pan Y."/>
            <person name="Wang J."/>
            <person name="Ma R."/>
            <person name="Yu S."/>
        </authorList>
    </citation>
    <scope>NUCLEOTIDE SEQUENCE</scope>
    <source>
        <strain evidence="13">LA-IB0</strain>
        <tissue evidence="13">Leaf</tissue>
    </source>
</reference>
<dbReference type="SMART" id="SM00220">
    <property type="entry name" value="S_TKc"/>
    <property type="match status" value="1"/>
</dbReference>
<evidence type="ECO:0000256" key="1">
    <source>
        <dbReference type="ARBA" id="ARBA00012513"/>
    </source>
</evidence>
<feature type="binding site" evidence="9">
    <location>
        <position position="76"/>
    </location>
    <ligand>
        <name>ATP</name>
        <dbReference type="ChEBI" id="CHEBI:30616"/>
    </ligand>
</feature>
<proteinExistence type="predicted"/>
<evidence type="ECO:0000313" key="14">
    <source>
        <dbReference type="Proteomes" id="UP000826271"/>
    </source>
</evidence>
<comment type="caution">
    <text evidence="13">The sequence shown here is derived from an EMBL/GenBank/DDBJ whole genome shotgun (WGS) entry which is preliminary data.</text>
</comment>
<dbReference type="FunFam" id="1.10.510.10:FF:001023">
    <property type="entry name" value="Os07g0541700 protein"/>
    <property type="match status" value="1"/>
</dbReference>
<dbReference type="PROSITE" id="PS50011">
    <property type="entry name" value="PROTEIN_KINASE_DOM"/>
    <property type="match status" value="1"/>
</dbReference>
<sequence length="710" mass="80232">MLALSILLLSAIFYRKYTRKRTAPADLKPPFPPQRFSYSLLRRSTDSFAAANRLGQGGFGSVFKGVLPTGQEIAVKHMSEASIQGEREFHNELSIASSIDTVCCPYVVCILGFSTLESRRKKRKGRKLVLVYEYMQNGSLQDALLDRKCVELMDWNNRFAIILSIAKGLDYLHNSCDPPIVHGDIKPSNVLLDCNFDAKIADFGLAQVLTRKEEMVGEEEEKIHKKGDDYGSIIEENESVMTEDAVVVNVGQSPDSYCVRINDGEEGVGAVEASPSERMEKDGSVSECVLDRISVDSGNRKGIMGKGKSDSGRDWWWKQENVSGISDSGRVKDYVMEWIGSEINKERPKKDWIRSTSSIEEGGKTEHKKQGRKKLEWWASLDRESMRKDKKNRKPREWWKEEFCDELVKKKKKRGLRTDNDGEMWWQRDDDGVPERKRRRSRGSRSSIDRWIDGFSGEFRIGRRYSQDWASGEIPKSGGISSTPSMRGTVCYIAPECSGGVQVSDKCDVYSFGVLLLVIVSGRRPLQVMASPMSEYERANLISWARQLALNGKLLDLVDSNIESLDREQVLLCITIALLCLQRSPNKRPAMKEIVEMLSGKAEPPHLPFEFSPSPPSNFPFKSRKKGRQLALNGKLLDLVDSNIESLDREQVLLCITIALLCLQRSPNKRPAMKEIVEMLSGKAEPPHLPFEFSPSPPSNFPFKSRKKAR</sequence>
<keyword evidence="11" id="KW-0732">Signal</keyword>
<feature type="domain" description="Protein kinase" evidence="12">
    <location>
        <begin position="48"/>
        <end position="609"/>
    </location>
</feature>
<dbReference type="InterPro" id="IPR011009">
    <property type="entry name" value="Kinase-like_dom_sf"/>
</dbReference>
<evidence type="ECO:0000256" key="6">
    <source>
        <dbReference type="ARBA" id="ARBA00022840"/>
    </source>
</evidence>